<feature type="compositionally biased region" description="Low complexity" evidence="1">
    <location>
        <begin position="50"/>
        <end position="61"/>
    </location>
</feature>
<dbReference type="AlphaFoldDB" id="A0A9W8GM55"/>
<feature type="compositionally biased region" description="Basic and acidic residues" evidence="1">
    <location>
        <begin position="69"/>
        <end position="95"/>
    </location>
</feature>
<reference evidence="3" key="1">
    <citation type="submission" date="2022-07" db="EMBL/GenBank/DDBJ databases">
        <title>Phylogenomic reconstructions and comparative analyses of Kickxellomycotina fungi.</title>
        <authorList>
            <person name="Reynolds N.K."/>
            <person name="Stajich J.E."/>
            <person name="Barry K."/>
            <person name="Grigoriev I.V."/>
            <person name="Crous P."/>
            <person name="Smith M.E."/>
        </authorList>
    </citation>
    <scope>NUCLEOTIDE SEQUENCE</scope>
    <source>
        <strain evidence="3">CBS 109367</strain>
    </source>
</reference>
<dbReference type="OrthoDB" id="5592128at2759"/>
<gene>
    <name evidence="3" type="ORF">IWW39_003083</name>
</gene>
<organism evidence="3 4">
    <name type="scientific">Coemansia spiralis</name>
    <dbReference type="NCBI Taxonomy" id="417178"/>
    <lineage>
        <taxon>Eukaryota</taxon>
        <taxon>Fungi</taxon>
        <taxon>Fungi incertae sedis</taxon>
        <taxon>Zoopagomycota</taxon>
        <taxon>Kickxellomycotina</taxon>
        <taxon>Kickxellomycetes</taxon>
        <taxon>Kickxellales</taxon>
        <taxon>Kickxellaceae</taxon>
        <taxon>Coemansia</taxon>
    </lineage>
</organism>
<evidence type="ECO:0000313" key="3">
    <source>
        <dbReference type="EMBL" id="KAJ2687222.1"/>
    </source>
</evidence>
<evidence type="ECO:0000256" key="1">
    <source>
        <dbReference type="SAM" id="MobiDB-lite"/>
    </source>
</evidence>
<proteinExistence type="predicted"/>
<feature type="region of interest" description="Disordered" evidence="1">
    <location>
        <begin position="50"/>
        <end position="103"/>
    </location>
</feature>
<dbReference type="Proteomes" id="UP001151516">
    <property type="component" value="Unassembled WGS sequence"/>
</dbReference>
<comment type="caution">
    <text evidence="3">The sequence shown here is derived from an EMBL/GenBank/DDBJ whole genome shotgun (WGS) entry which is preliminary data.</text>
</comment>
<feature type="signal peptide" evidence="2">
    <location>
        <begin position="1"/>
        <end position="18"/>
    </location>
</feature>
<evidence type="ECO:0000256" key="2">
    <source>
        <dbReference type="SAM" id="SignalP"/>
    </source>
</evidence>
<accession>A0A9W8GM55</accession>
<keyword evidence="2" id="KW-0732">Signal</keyword>
<dbReference type="EMBL" id="JANBTX010000079">
    <property type="protein sequence ID" value="KAJ2687222.1"/>
    <property type="molecule type" value="Genomic_DNA"/>
</dbReference>
<evidence type="ECO:0000313" key="4">
    <source>
        <dbReference type="Proteomes" id="UP001151516"/>
    </source>
</evidence>
<name>A0A9W8GM55_9FUNG</name>
<sequence>MKFSSTIACAALALCASAQPARHNARPPTDAAPVAFANAPEANQFQANQVQATQPQAPPAAIGATTGDARADRDARESRREERRKEWQEWARQQDENGVSNGSNFIGQILTGVSGIVDSALGPVYSFMGQ</sequence>
<feature type="chain" id="PRO_5040930179" evidence="2">
    <location>
        <begin position="19"/>
        <end position="130"/>
    </location>
</feature>
<keyword evidence="4" id="KW-1185">Reference proteome</keyword>
<protein>
    <submittedName>
        <fullName evidence="3">Uncharacterized protein</fullName>
    </submittedName>
</protein>